<dbReference type="SUPFAM" id="SSF82771">
    <property type="entry name" value="GIY-YIG endonuclease"/>
    <property type="match status" value="1"/>
</dbReference>
<dbReference type="SMART" id="SM00465">
    <property type="entry name" value="GIYc"/>
    <property type="match status" value="1"/>
</dbReference>
<evidence type="ECO:0000259" key="6">
    <source>
        <dbReference type="PROSITE" id="PS50151"/>
    </source>
</evidence>
<keyword evidence="5" id="KW-0234">DNA repair</keyword>
<dbReference type="AlphaFoldDB" id="A0A0G0FCZ0"/>
<keyword evidence="1" id="KW-0963">Cytoplasm</keyword>
<keyword evidence="4" id="KW-0267">Excision nuclease</keyword>
<feature type="domain" description="UVR" evidence="6">
    <location>
        <begin position="204"/>
        <end position="239"/>
    </location>
</feature>
<dbReference type="Pfam" id="PF08459">
    <property type="entry name" value="UvrC_RNaseH_dom"/>
    <property type="match status" value="1"/>
</dbReference>
<dbReference type="PANTHER" id="PTHR30562:SF1">
    <property type="entry name" value="UVRABC SYSTEM PROTEIN C"/>
    <property type="match status" value="1"/>
</dbReference>
<protein>
    <submittedName>
        <fullName evidence="9">Excinuclease ABC subunit C</fullName>
    </submittedName>
</protein>
<evidence type="ECO:0000256" key="3">
    <source>
        <dbReference type="ARBA" id="ARBA00022769"/>
    </source>
</evidence>
<keyword evidence="3" id="KW-0228">DNA excision</keyword>
<dbReference type="Gene3D" id="3.30.420.340">
    <property type="entry name" value="UvrC, RNAse H endonuclease domain"/>
    <property type="match status" value="1"/>
</dbReference>
<organism evidence="9 10">
    <name type="scientific">Candidatus Daviesbacteria bacterium GW2011_GWA1_36_8</name>
    <dbReference type="NCBI Taxonomy" id="1618417"/>
    <lineage>
        <taxon>Bacteria</taxon>
        <taxon>Candidatus Daviesiibacteriota</taxon>
    </lineage>
</organism>
<feature type="domain" description="GIY-YIG" evidence="7">
    <location>
        <begin position="13"/>
        <end position="91"/>
    </location>
</feature>
<dbReference type="CDD" id="cd10434">
    <property type="entry name" value="GIY-YIG_UvrC_Cho"/>
    <property type="match status" value="1"/>
</dbReference>
<dbReference type="FunFam" id="3.40.1440.10:FF:000001">
    <property type="entry name" value="UvrABC system protein C"/>
    <property type="match status" value="1"/>
</dbReference>
<evidence type="ECO:0000259" key="8">
    <source>
        <dbReference type="PROSITE" id="PS50165"/>
    </source>
</evidence>
<accession>A0A0G0FCZ0</accession>
<evidence type="ECO:0000256" key="4">
    <source>
        <dbReference type="ARBA" id="ARBA00022881"/>
    </source>
</evidence>
<sequence length="436" mass="51454">MGKIKKILCNLPQTPGVYFLKDQSGRIIYIGKAVNLKSRVSSYFRNNPKEEKTVQIQASTSDIEIIEVFSEFEALLLEAKLINTHKPKYNVIWRDDKSYIYIKLTQTDFPSFYLARKQNTTDQLFGPFQSKRTARQILYFLREIFPYCTQKTPYKKICFNRHIGLCFPCPYEIINVKNEQRMVLIQNYKDNVRNIKRILSGNIKKVRHDLTVKMKTHAKNKEFENAALLRDRINQLEVLTLDYHNIDRYLENPAKKGEIWENERKSLLENLDRYIKLEKQFEIIECYDISNISGKFAAGSLVTFRRSGPDKSRYRHFRIKTVNQPDDYAMLNEVISRRLKHKEWQLPDLFMVDGGKQQLNILLKTLSNYRVNVPAIALAKRFEEIVVKNKDAFTSIVLPAHSPALKLVTRIRDEAHRFAHRYHQKLRAQYLIDLLQ</sequence>
<evidence type="ECO:0000256" key="2">
    <source>
        <dbReference type="ARBA" id="ARBA00022763"/>
    </source>
</evidence>
<dbReference type="EMBL" id="LBSJ01000009">
    <property type="protein sequence ID" value="KKQ15852.1"/>
    <property type="molecule type" value="Genomic_DNA"/>
</dbReference>
<dbReference type="InterPro" id="IPR000305">
    <property type="entry name" value="GIY-YIG_endonuc"/>
</dbReference>
<dbReference type="Gene3D" id="3.40.1440.10">
    <property type="entry name" value="GIY-YIG endonuclease"/>
    <property type="match status" value="1"/>
</dbReference>
<evidence type="ECO:0000259" key="7">
    <source>
        <dbReference type="PROSITE" id="PS50164"/>
    </source>
</evidence>
<dbReference type="InterPro" id="IPR035901">
    <property type="entry name" value="GIY-YIG_endonuc_sf"/>
</dbReference>
<dbReference type="PANTHER" id="PTHR30562">
    <property type="entry name" value="UVRC/OXIDOREDUCTASE"/>
    <property type="match status" value="1"/>
</dbReference>
<dbReference type="GO" id="GO:0009381">
    <property type="term" value="F:excinuclease ABC activity"/>
    <property type="evidence" value="ECO:0007669"/>
    <property type="project" value="InterPro"/>
</dbReference>
<evidence type="ECO:0000256" key="5">
    <source>
        <dbReference type="ARBA" id="ARBA00023204"/>
    </source>
</evidence>
<dbReference type="Pfam" id="PF02151">
    <property type="entry name" value="UVR"/>
    <property type="match status" value="1"/>
</dbReference>
<dbReference type="InterPro" id="IPR050066">
    <property type="entry name" value="UvrABC_protein_C"/>
</dbReference>
<proteinExistence type="predicted"/>
<dbReference type="InterPro" id="IPR036876">
    <property type="entry name" value="UVR_dom_sf"/>
</dbReference>
<feature type="domain" description="UvrC family homology region profile" evidence="8">
    <location>
        <begin position="263"/>
        <end position="360"/>
    </location>
</feature>
<dbReference type="Gene3D" id="4.10.860.10">
    <property type="entry name" value="UVR domain"/>
    <property type="match status" value="1"/>
</dbReference>
<dbReference type="SUPFAM" id="SSF46600">
    <property type="entry name" value="C-terminal UvrC-binding domain of UvrB"/>
    <property type="match status" value="1"/>
</dbReference>
<gene>
    <name evidence="9" type="ORF">US28_C0009G0031</name>
</gene>
<comment type="caution">
    <text evidence="9">The sequence shown here is derived from an EMBL/GenBank/DDBJ whole genome shotgun (WGS) entry which is preliminary data.</text>
</comment>
<evidence type="ECO:0000313" key="10">
    <source>
        <dbReference type="Proteomes" id="UP000034448"/>
    </source>
</evidence>
<evidence type="ECO:0000256" key="1">
    <source>
        <dbReference type="ARBA" id="ARBA00022490"/>
    </source>
</evidence>
<dbReference type="InterPro" id="IPR047296">
    <property type="entry name" value="GIY-YIG_UvrC_Cho"/>
</dbReference>
<name>A0A0G0FCZ0_9BACT</name>
<keyword evidence="2" id="KW-0227">DNA damage</keyword>
<dbReference type="Pfam" id="PF01541">
    <property type="entry name" value="GIY-YIG"/>
    <property type="match status" value="1"/>
</dbReference>
<dbReference type="Proteomes" id="UP000034448">
    <property type="component" value="Unassembled WGS sequence"/>
</dbReference>
<dbReference type="InterPro" id="IPR001162">
    <property type="entry name" value="UvrC_RNase_H_dom"/>
</dbReference>
<dbReference type="PROSITE" id="PS50151">
    <property type="entry name" value="UVR"/>
    <property type="match status" value="1"/>
</dbReference>
<reference evidence="9 10" key="1">
    <citation type="journal article" date="2015" name="Nature">
        <title>rRNA introns, odd ribosomes, and small enigmatic genomes across a large radiation of phyla.</title>
        <authorList>
            <person name="Brown C.T."/>
            <person name="Hug L.A."/>
            <person name="Thomas B.C."/>
            <person name="Sharon I."/>
            <person name="Castelle C.J."/>
            <person name="Singh A."/>
            <person name="Wilkins M.J."/>
            <person name="Williams K.H."/>
            <person name="Banfield J.F."/>
        </authorList>
    </citation>
    <scope>NUCLEOTIDE SEQUENCE [LARGE SCALE GENOMIC DNA]</scope>
</reference>
<dbReference type="GO" id="GO:0006289">
    <property type="term" value="P:nucleotide-excision repair"/>
    <property type="evidence" value="ECO:0007669"/>
    <property type="project" value="InterPro"/>
</dbReference>
<dbReference type="PROSITE" id="PS50164">
    <property type="entry name" value="GIY_YIG"/>
    <property type="match status" value="1"/>
</dbReference>
<evidence type="ECO:0000313" key="9">
    <source>
        <dbReference type="EMBL" id="KKQ15852.1"/>
    </source>
</evidence>
<dbReference type="PATRIC" id="fig|1618417.4.peg.426"/>
<dbReference type="InterPro" id="IPR001943">
    <property type="entry name" value="UVR_dom"/>
</dbReference>
<dbReference type="GO" id="GO:0009380">
    <property type="term" value="C:excinuclease repair complex"/>
    <property type="evidence" value="ECO:0007669"/>
    <property type="project" value="TreeGrafter"/>
</dbReference>
<dbReference type="InterPro" id="IPR038476">
    <property type="entry name" value="UvrC_RNase_H_dom_sf"/>
</dbReference>
<dbReference type="PROSITE" id="PS50165">
    <property type="entry name" value="UVRC"/>
    <property type="match status" value="1"/>
</dbReference>